<protein>
    <recommendedName>
        <fullName evidence="2">protein-tyrosine-phosphatase</fullName>
        <ecNumber evidence="2">3.1.3.48</ecNumber>
    </recommendedName>
</protein>
<dbReference type="EC" id="3.1.3.48" evidence="2"/>
<evidence type="ECO:0000256" key="4">
    <source>
        <dbReference type="ARBA" id="ARBA00022912"/>
    </source>
</evidence>
<dbReference type="OrthoDB" id="9784339at2"/>
<dbReference type="PANTHER" id="PTHR11717">
    <property type="entry name" value="LOW MOLECULAR WEIGHT PROTEIN TYROSINE PHOSPHATASE"/>
    <property type="match status" value="1"/>
</dbReference>
<keyword evidence="4" id="KW-0904">Protein phosphatase</keyword>
<evidence type="ECO:0000256" key="1">
    <source>
        <dbReference type="ARBA" id="ARBA00011063"/>
    </source>
</evidence>
<keyword evidence="3 8" id="KW-0378">Hydrolase</keyword>
<sequence>MASILVVCVGNLCRSPAGERLLQARLPELRIASAGLAAVTGSPADPQALAVAAARGVSLEGHVARQFTSALGTGFDLILVMEPHHRQQIGRGAPQLFGRTLLFDRWTGNTGIPDPYGRSTEFHEATFVRLSAAADAWAQRLRERIEE</sequence>
<dbReference type="Gene3D" id="3.40.50.2300">
    <property type="match status" value="1"/>
</dbReference>
<dbReference type="CDD" id="cd16343">
    <property type="entry name" value="LMWPTP"/>
    <property type="match status" value="1"/>
</dbReference>
<organism evidence="8 9">
    <name type="scientific">Cereibacter sphaeroides (strain ATCC 17023 / DSM 158 / JCM 6121 / CCUG 31486 / LMG 2827 / NBRC 12203 / NCIMB 8253 / ATH 2.4.1.)</name>
    <name type="common">Rhodobacter sphaeroides</name>
    <dbReference type="NCBI Taxonomy" id="272943"/>
    <lineage>
        <taxon>Bacteria</taxon>
        <taxon>Pseudomonadati</taxon>
        <taxon>Pseudomonadota</taxon>
        <taxon>Alphaproteobacteria</taxon>
        <taxon>Rhodobacterales</taxon>
        <taxon>Paracoccaceae</taxon>
        <taxon>Cereibacter</taxon>
    </lineage>
</organism>
<proteinExistence type="inferred from homology"/>
<comment type="similarity">
    <text evidence="1">Belongs to the low molecular weight phosphotyrosine protein phosphatase family.</text>
</comment>
<evidence type="ECO:0000259" key="7">
    <source>
        <dbReference type="SMART" id="SM00226"/>
    </source>
</evidence>
<dbReference type="Proteomes" id="UP000002703">
    <property type="component" value="Plasmid C"/>
</dbReference>
<dbReference type="PANTHER" id="PTHR11717:SF31">
    <property type="entry name" value="LOW MOLECULAR WEIGHT PROTEIN-TYROSINE-PHOSPHATASE ETP-RELATED"/>
    <property type="match status" value="1"/>
</dbReference>
<evidence type="ECO:0000313" key="8">
    <source>
        <dbReference type="EMBL" id="ABA81563.2"/>
    </source>
</evidence>
<dbReference type="SUPFAM" id="SSF52788">
    <property type="entry name" value="Phosphotyrosine protein phosphatases I"/>
    <property type="match status" value="1"/>
</dbReference>
<dbReference type="EMBL" id="CP000146">
    <property type="protein sequence ID" value="ABA81563.2"/>
    <property type="molecule type" value="Genomic_DNA"/>
</dbReference>
<dbReference type="SMART" id="SM00226">
    <property type="entry name" value="LMWPc"/>
    <property type="match status" value="1"/>
</dbReference>
<dbReference type="KEGG" id="rsp:RSP_4085"/>
<evidence type="ECO:0000313" key="9">
    <source>
        <dbReference type="Proteomes" id="UP000002703"/>
    </source>
</evidence>
<keyword evidence="9" id="KW-1185">Reference proteome</keyword>
<accession>Q3IV71</accession>
<feature type="domain" description="Phosphotyrosine protein phosphatase I" evidence="7">
    <location>
        <begin position="2"/>
        <end position="140"/>
    </location>
</feature>
<comment type="catalytic activity">
    <reaction evidence="5">
        <text>O-phospho-L-tyrosyl-[protein] + H2O = L-tyrosyl-[protein] + phosphate</text>
        <dbReference type="Rhea" id="RHEA:10684"/>
        <dbReference type="Rhea" id="RHEA-COMP:10136"/>
        <dbReference type="Rhea" id="RHEA-COMP:20101"/>
        <dbReference type="ChEBI" id="CHEBI:15377"/>
        <dbReference type="ChEBI" id="CHEBI:43474"/>
        <dbReference type="ChEBI" id="CHEBI:46858"/>
        <dbReference type="ChEBI" id="CHEBI:61978"/>
        <dbReference type="EC" id="3.1.3.48"/>
    </reaction>
</comment>
<evidence type="ECO:0000256" key="5">
    <source>
        <dbReference type="ARBA" id="ARBA00051722"/>
    </source>
</evidence>
<keyword evidence="8" id="KW-0614">Plasmid</keyword>
<name>Q3IV71_CERS4</name>
<dbReference type="AlphaFoldDB" id="Q3IV71"/>
<reference evidence="9" key="1">
    <citation type="submission" date="2005-09" db="EMBL/GenBank/DDBJ databases">
        <title>Complete sequence of plasmid C of Rhodobacter sphaeroides 2.4.1.</title>
        <authorList>
            <person name="Copeland A."/>
            <person name="Lucas S."/>
            <person name="Lapidus A."/>
            <person name="Barry K."/>
            <person name="Detter J.C."/>
            <person name="Glavina T."/>
            <person name="Hammon N."/>
            <person name="Israni S."/>
            <person name="Pitluck S."/>
            <person name="Richardson P."/>
            <person name="Mackenzie C."/>
            <person name="Choudhary M."/>
            <person name="Larimer F."/>
            <person name="Hauser L.J."/>
            <person name="Land M."/>
            <person name="Donohue T.J."/>
            <person name="Kaplan S."/>
        </authorList>
    </citation>
    <scope>NUCLEOTIDE SEQUENCE [LARGE SCALE GENOMIC DNA]</scope>
    <source>
        <strain evidence="9">ATCC 17023 / DSM 158 / JCM 6121 / CCUG 31486 / LMG 2827 / NBRC 12203 / NCIMB 8253 / ATH 2.4.1.</strain>
        <plasmid evidence="9">pRS241c</plasmid>
    </source>
</reference>
<gene>
    <name evidence="8" type="ORF">RSP_4085</name>
</gene>
<dbReference type="GO" id="GO:0004725">
    <property type="term" value="F:protein tyrosine phosphatase activity"/>
    <property type="evidence" value="ECO:0007669"/>
    <property type="project" value="UniProtKB-EC"/>
</dbReference>
<dbReference type="InterPro" id="IPR036196">
    <property type="entry name" value="Ptyr_pPase_sf"/>
</dbReference>
<dbReference type="PATRIC" id="fig|272943.9.peg.148"/>
<dbReference type="RefSeq" id="WP_017140467.1">
    <property type="nucleotide sequence ID" value="NC_007489.1"/>
</dbReference>
<dbReference type="EnsemblBacteria" id="ABA81563">
    <property type="protein sequence ID" value="ABA81563"/>
    <property type="gene ID" value="RSP_4085"/>
</dbReference>
<evidence type="ECO:0000256" key="2">
    <source>
        <dbReference type="ARBA" id="ARBA00013064"/>
    </source>
</evidence>
<dbReference type="GeneID" id="3711960"/>
<dbReference type="InterPro" id="IPR023485">
    <property type="entry name" value="Ptyr_pPase"/>
</dbReference>
<dbReference type="Pfam" id="PF01451">
    <property type="entry name" value="LMWPc"/>
    <property type="match status" value="1"/>
</dbReference>
<feature type="active site" description="Proton donor" evidence="6">
    <location>
        <position position="114"/>
    </location>
</feature>
<geneLocation type="plasmid" evidence="9">
    <name>pRS241c</name>
</geneLocation>
<evidence type="ECO:0000256" key="3">
    <source>
        <dbReference type="ARBA" id="ARBA00022801"/>
    </source>
</evidence>
<dbReference type="PRINTS" id="PR00719">
    <property type="entry name" value="LMWPTPASE"/>
</dbReference>
<dbReference type="InterPro" id="IPR017867">
    <property type="entry name" value="Tyr_phospatase_low_mol_wt"/>
</dbReference>
<dbReference type="InterPro" id="IPR050438">
    <property type="entry name" value="LMW_PTPase"/>
</dbReference>
<feature type="active site" evidence="6">
    <location>
        <position position="14"/>
    </location>
</feature>
<evidence type="ECO:0000256" key="6">
    <source>
        <dbReference type="PIRSR" id="PIRSR617867-1"/>
    </source>
</evidence>
<feature type="active site" description="Nucleophile" evidence="6">
    <location>
        <position position="8"/>
    </location>
</feature>